<comment type="similarity">
    <text evidence="1">Belongs to the aldo/keto reductase family.</text>
</comment>
<organism evidence="5">
    <name type="scientific">Aphanomyces invadans</name>
    <dbReference type="NCBI Taxonomy" id="157072"/>
    <lineage>
        <taxon>Eukaryota</taxon>
        <taxon>Sar</taxon>
        <taxon>Stramenopiles</taxon>
        <taxon>Oomycota</taxon>
        <taxon>Saprolegniomycetes</taxon>
        <taxon>Saprolegniales</taxon>
        <taxon>Verrucalvaceae</taxon>
        <taxon>Aphanomyces</taxon>
    </lineage>
</organism>
<dbReference type="STRING" id="157072.A0A024TDZ8"/>
<name>A0A024TDZ8_9STRA</name>
<dbReference type="EMBL" id="KI914009">
    <property type="protein sequence ID" value="ETV91562.1"/>
    <property type="molecule type" value="Genomic_DNA"/>
</dbReference>
<dbReference type="eggNOG" id="ENOG502SN7I">
    <property type="taxonomic scope" value="Eukaryota"/>
</dbReference>
<dbReference type="VEuPathDB" id="FungiDB:H310_13943"/>
<gene>
    <name evidence="5" type="ORF">H310_13943</name>
</gene>
<dbReference type="Gene3D" id="3.20.20.100">
    <property type="entry name" value="NADP-dependent oxidoreductase domain"/>
    <property type="match status" value="1"/>
</dbReference>
<dbReference type="AlphaFoldDB" id="A0A024TDZ8"/>
<dbReference type="PANTHER" id="PTHR43827">
    <property type="entry name" value="2,5-DIKETO-D-GLUCONIC ACID REDUCTASE"/>
    <property type="match status" value="1"/>
</dbReference>
<dbReference type="GeneID" id="20090993"/>
<sequence>MWAYSFTGRRSFFRERHRVLFSLSSNDNDRRNLTSALSLGAHGIFISSPDDASQLAAAKTALRDLMADSHVTRDDICIVCQCSSTWSSMDAMATKCKDVATKLNVGRLDVVLYSTALLPVQGLVRTSALVDAWTAMVSLRTAGLADHIGVCDFPIHELEFLLRRFPSYPVEVQCVHDVTPFSPHEHMVQFCHSRQIDVIACFSIQMESLTHAQKTKWMSLVSDITTAHQTVWFQLNLPFETVRVENATAPINQAIKNCNVRLESRRTPEEVLVSWLNQRGIIAVPTVEDDEPYDTNVCRSLFSLCHPFVKEHAAVAPSKPYRFVLSKHEMDAVEACRQNVDSRTRLIG</sequence>
<evidence type="ECO:0000313" key="5">
    <source>
        <dbReference type="EMBL" id="ETV91562.1"/>
    </source>
</evidence>
<proteinExistence type="inferred from homology"/>
<feature type="domain" description="NADP-dependent oxidoreductase" evidence="4">
    <location>
        <begin position="59"/>
        <end position="296"/>
    </location>
</feature>
<dbReference type="InterPro" id="IPR020471">
    <property type="entry name" value="AKR"/>
</dbReference>
<reference evidence="5" key="1">
    <citation type="submission" date="2013-12" db="EMBL/GenBank/DDBJ databases">
        <title>The Genome Sequence of Aphanomyces invadans NJM9701.</title>
        <authorList>
            <consortium name="The Broad Institute Genomics Platform"/>
            <person name="Russ C."/>
            <person name="Tyler B."/>
            <person name="van West P."/>
            <person name="Dieguez-Uribeondo J."/>
            <person name="Young S.K."/>
            <person name="Zeng Q."/>
            <person name="Gargeya S."/>
            <person name="Fitzgerald M."/>
            <person name="Abouelleil A."/>
            <person name="Alvarado L."/>
            <person name="Chapman S.B."/>
            <person name="Gainer-Dewar J."/>
            <person name="Goldberg J."/>
            <person name="Griggs A."/>
            <person name="Gujja S."/>
            <person name="Hansen M."/>
            <person name="Howarth C."/>
            <person name="Imamovic A."/>
            <person name="Ireland A."/>
            <person name="Larimer J."/>
            <person name="McCowan C."/>
            <person name="Murphy C."/>
            <person name="Pearson M."/>
            <person name="Poon T.W."/>
            <person name="Priest M."/>
            <person name="Roberts A."/>
            <person name="Saif S."/>
            <person name="Shea T."/>
            <person name="Sykes S."/>
            <person name="Wortman J."/>
            <person name="Nusbaum C."/>
            <person name="Birren B."/>
        </authorList>
    </citation>
    <scope>NUCLEOTIDE SEQUENCE [LARGE SCALE GENOMIC DNA]</scope>
    <source>
        <strain evidence="5">NJM9701</strain>
    </source>
</reference>
<dbReference type="GO" id="GO:0016616">
    <property type="term" value="F:oxidoreductase activity, acting on the CH-OH group of donors, NAD or NADP as acceptor"/>
    <property type="evidence" value="ECO:0007669"/>
    <property type="project" value="UniProtKB-ARBA"/>
</dbReference>
<dbReference type="PANTHER" id="PTHR43827:SF3">
    <property type="entry name" value="NADP-DEPENDENT OXIDOREDUCTASE DOMAIN-CONTAINING PROTEIN"/>
    <property type="match status" value="1"/>
</dbReference>
<evidence type="ECO:0000256" key="1">
    <source>
        <dbReference type="ARBA" id="ARBA00007905"/>
    </source>
</evidence>
<evidence type="ECO:0000256" key="3">
    <source>
        <dbReference type="ARBA" id="ARBA00023002"/>
    </source>
</evidence>
<evidence type="ECO:0000259" key="4">
    <source>
        <dbReference type="Pfam" id="PF00248"/>
    </source>
</evidence>
<dbReference type="InterPro" id="IPR036812">
    <property type="entry name" value="NAD(P)_OxRdtase_dom_sf"/>
</dbReference>
<dbReference type="RefSeq" id="XP_008879831.1">
    <property type="nucleotide sequence ID" value="XM_008881609.1"/>
</dbReference>
<evidence type="ECO:0000256" key="2">
    <source>
        <dbReference type="ARBA" id="ARBA00022857"/>
    </source>
</evidence>
<dbReference type="InterPro" id="IPR023210">
    <property type="entry name" value="NADP_OxRdtase_dom"/>
</dbReference>
<accession>A0A024TDZ8</accession>
<protein>
    <recommendedName>
        <fullName evidence="4">NADP-dependent oxidoreductase domain-containing protein</fullName>
    </recommendedName>
</protein>
<dbReference type="SUPFAM" id="SSF51430">
    <property type="entry name" value="NAD(P)-linked oxidoreductase"/>
    <property type="match status" value="1"/>
</dbReference>
<dbReference type="OrthoDB" id="416253at2759"/>
<dbReference type="Pfam" id="PF00248">
    <property type="entry name" value="Aldo_ket_red"/>
    <property type="match status" value="1"/>
</dbReference>
<keyword evidence="3" id="KW-0560">Oxidoreductase</keyword>
<keyword evidence="2" id="KW-0521">NADP</keyword>